<feature type="chain" id="PRO_5005186994" description="Plastid lipid-associated protein/fibrillin conserved domain-containing protein" evidence="4">
    <location>
        <begin position="29"/>
        <end position="245"/>
    </location>
</feature>
<evidence type="ECO:0000259" key="5">
    <source>
        <dbReference type="Pfam" id="PF04755"/>
    </source>
</evidence>
<feature type="signal peptide" evidence="4">
    <location>
        <begin position="1"/>
        <end position="28"/>
    </location>
</feature>
<evidence type="ECO:0000313" key="6">
    <source>
        <dbReference type="EMBL" id="CEL91638.1"/>
    </source>
</evidence>
<dbReference type="Proteomes" id="UP000041254">
    <property type="component" value="Unassembled WGS sequence"/>
</dbReference>
<dbReference type="GO" id="GO:0009536">
    <property type="term" value="C:plastid"/>
    <property type="evidence" value="ECO:0007669"/>
    <property type="project" value="UniProtKB-SubCell"/>
</dbReference>
<accession>A0A0G4E8H9</accession>
<dbReference type="STRING" id="1169540.A0A0G4E8H9"/>
<evidence type="ECO:0000313" key="7">
    <source>
        <dbReference type="Proteomes" id="UP000041254"/>
    </source>
</evidence>
<protein>
    <recommendedName>
        <fullName evidence="5">Plastid lipid-associated protein/fibrillin conserved domain-containing protein</fullName>
    </recommendedName>
</protein>
<evidence type="ECO:0000256" key="1">
    <source>
        <dbReference type="ARBA" id="ARBA00004474"/>
    </source>
</evidence>
<feature type="region of interest" description="Disordered" evidence="3">
    <location>
        <begin position="31"/>
        <end position="50"/>
    </location>
</feature>
<dbReference type="OMA" id="WRMTYLD"/>
<gene>
    <name evidence="6" type="ORF">Vbra_10798</name>
</gene>
<sequence length="245" mass="27351">MKHLFADLCHMLIFLPLISLALSAVCDAFRSPASPLSSSPTLSRPLSRRTARRLSPQMLTNIFKPSVDAASLKREIGRIAKGKDNGIKVTPAEREKILSLVKQLESSSPIKAAAQSKRLNGLWRLVYTTTPGSSAGKLGPFVGDVTQMIDMDSDVYINYVDIGPVQAFLEASWDVLGPNRWRVKFQNIGFRVFGIPLAKNELKNVGDWRMTYLDDDYRILWARGSRQQPDASAMPENVYVLRRVS</sequence>
<comment type="subcellular location">
    <subcellularLocation>
        <location evidence="1">Plastid</location>
    </subcellularLocation>
</comment>
<dbReference type="EMBL" id="CDMY01000007">
    <property type="protein sequence ID" value="CEL91638.1"/>
    <property type="molecule type" value="Genomic_DNA"/>
</dbReference>
<reference evidence="6 7" key="1">
    <citation type="submission" date="2014-11" db="EMBL/GenBank/DDBJ databases">
        <authorList>
            <person name="Zhu J."/>
            <person name="Qi W."/>
            <person name="Song R."/>
        </authorList>
    </citation>
    <scope>NUCLEOTIDE SEQUENCE [LARGE SCALE GENOMIC DNA]</scope>
</reference>
<dbReference type="PhylomeDB" id="A0A0G4E8H9"/>
<keyword evidence="4" id="KW-0732">Signal</keyword>
<feature type="compositionally biased region" description="Low complexity" evidence="3">
    <location>
        <begin position="31"/>
        <end position="45"/>
    </location>
</feature>
<dbReference type="InterPro" id="IPR006843">
    <property type="entry name" value="PAP/fibrillin_dom"/>
</dbReference>
<evidence type="ECO:0000256" key="4">
    <source>
        <dbReference type="SAM" id="SignalP"/>
    </source>
</evidence>
<dbReference type="InParanoid" id="A0A0G4E8H9"/>
<dbReference type="Pfam" id="PF04755">
    <property type="entry name" value="PAP_fibrillin"/>
    <property type="match status" value="1"/>
</dbReference>
<dbReference type="InterPro" id="IPR039633">
    <property type="entry name" value="PAP"/>
</dbReference>
<keyword evidence="2" id="KW-0934">Plastid</keyword>
<name>A0A0G4E8H9_VITBC</name>
<proteinExistence type="predicted"/>
<dbReference type="OrthoDB" id="436211at2759"/>
<evidence type="ECO:0000256" key="3">
    <source>
        <dbReference type="SAM" id="MobiDB-lite"/>
    </source>
</evidence>
<dbReference type="PANTHER" id="PTHR31906">
    <property type="entry name" value="PLASTID-LIPID-ASSOCIATED PROTEIN 4, CHLOROPLASTIC-RELATED"/>
    <property type="match status" value="1"/>
</dbReference>
<dbReference type="AlphaFoldDB" id="A0A0G4E8H9"/>
<dbReference type="VEuPathDB" id="CryptoDB:Vbra_10798"/>
<keyword evidence="7" id="KW-1185">Reference proteome</keyword>
<organism evidence="6 7">
    <name type="scientific">Vitrella brassicaformis (strain CCMP3155)</name>
    <dbReference type="NCBI Taxonomy" id="1169540"/>
    <lineage>
        <taxon>Eukaryota</taxon>
        <taxon>Sar</taxon>
        <taxon>Alveolata</taxon>
        <taxon>Colpodellida</taxon>
        <taxon>Vitrellaceae</taxon>
        <taxon>Vitrella</taxon>
    </lineage>
</organism>
<feature type="domain" description="Plastid lipid-associated protein/fibrillin conserved" evidence="5">
    <location>
        <begin position="72"/>
        <end position="192"/>
    </location>
</feature>
<evidence type="ECO:0000256" key="2">
    <source>
        <dbReference type="ARBA" id="ARBA00022640"/>
    </source>
</evidence>